<dbReference type="Gene3D" id="3.40.50.2000">
    <property type="entry name" value="Glycogen Phosphorylase B"/>
    <property type="match status" value="2"/>
</dbReference>
<dbReference type="SUPFAM" id="SSF53756">
    <property type="entry name" value="UDP-Glycosyltransferase/glycogen phosphorylase"/>
    <property type="match status" value="1"/>
</dbReference>
<dbReference type="Pfam" id="PF00534">
    <property type="entry name" value="Glycos_transf_1"/>
    <property type="match status" value="1"/>
</dbReference>
<dbReference type="EMBL" id="JBEOKT010000010">
    <property type="protein sequence ID" value="MER2998312.1"/>
    <property type="molecule type" value="Genomic_DNA"/>
</dbReference>
<comment type="caution">
    <text evidence="2">The sequence shown here is derived from an EMBL/GenBank/DDBJ whole genome shotgun (WGS) entry which is preliminary data.</text>
</comment>
<keyword evidence="2" id="KW-0328">Glycosyltransferase</keyword>
<dbReference type="PANTHER" id="PTHR12526:SF627">
    <property type="entry name" value="D-RHAMNOSYLTRANSFERASE WBPZ"/>
    <property type="match status" value="1"/>
</dbReference>
<proteinExistence type="predicted"/>
<dbReference type="Proteomes" id="UP001476807">
    <property type="component" value="Unassembled WGS sequence"/>
</dbReference>
<protein>
    <submittedName>
        <fullName evidence="2">Glycosyltransferase family 4 protein</fullName>
        <ecNumber evidence="2">2.4.-.-</ecNumber>
    </submittedName>
</protein>
<dbReference type="GO" id="GO:0016757">
    <property type="term" value="F:glycosyltransferase activity"/>
    <property type="evidence" value="ECO:0007669"/>
    <property type="project" value="UniProtKB-KW"/>
</dbReference>
<evidence type="ECO:0000313" key="3">
    <source>
        <dbReference type="Proteomes" id="UP001476807"/>
    </source>
</evidence>
<name>A0ABV1RW05_9BACT</name>
<dbReference type="PANTHER" id="PTHR12526">
    <property type="entry name" value="GLYCOSYLTRANSFERASE"/>
    <property type="match status" value="1"/>
</dbReference>
<dbReference type="InterPro" id="IPR001296">
    <property type="entry name" value="Glyco_trans_1"/>
</dbReference>
<dbReference type="EC" id="2.4.-.-" evidence="2"/>
<evidence type="ECO:0000313" key="2">
    <source>
        <dbReference type="EMBL" id="MER2998312.1"/>
    </source>
</evidence>
<accession>A0ABV1RW05</accession>
<dbReference type="RefSeq" id="WP_350412762.1">
    <property type="nucleotide sequence ID" value="NZ_JBEOKT010000010.1"/>
</dbReference>
<dbReference type="CDD" id="cd03801">
    <property type="entry name" value="GT4_PimA-like"/>
    <property type="match status" value="1"/>
</dbReference>
<organism evidence="2 3">
    <name type="scientific">Pontibacter populi</name>
    <dbReference type="NCBI Taxonomy" id="890055"/>
    <lineage>
        <taxon>Bacteria</taxon>
        <taxon>Pseudomonadati</taxon>
        <taxon>Bacteroidota</taxon>
        <taxon>Cytophagia</taxon>
        <taxon>Cytophagales</taxon>
        <taxon>Hymenobacteraceae</taxon>
        <taxon>Pontibacter</taxon>
    </lineage>
</organism>
<reference evidence="2 3" key="1">
    <citation type="submission" date="2024-06" db="EMBL/GenBank/DDBJ databases">
        <title>Pontibacter populi HYL7-15.</title>
        <authorList>
            <person name="Kim M.K."/>
        </authorList>
    </citation>
    <scope>NUCLEOTIDE SEQUENCE [LARGE SCALE GENOMIC DNA]</scope>
    <source>
        <strain evidence="2 3">HYL7-15</strain>
    </source>
</reference>
<evidence type="ECO:0000259" key="1">
    <source>
        <dbReference type="Pfam" id="PF00534"/>
    </source>
</evidence>
<gene>
    <name evidence="2" type="ORF">ABS362_12210</name>
</gene>
<keyword evidence="3" id="KW-1185">Reference proteome</keyword>
<feature type="domain" description="Glycosyl transferase family 1" evidence="1">
    <location>
        <begin position="194"/>
        <end position="359"/>
    </location>
</feature>
<keyword evidence="2" id="KW-0808">Transferase</keyword>
<sequence>MKILFISHEASITGAPLYLLHLCKHLKVETDWQLYFLLKSDGPLSTEFSKVGTTFFYNTQTSDNLFTKIANRLQKFSFFRKTRHRLLKNRIRSLKLDLIYSNTATNGNIIAFLADLNIKIITHVHELEGSINYYGKQNLQLVKKYSKAFVSTSKSVTAYLEYNLGINTDKILRLNCTPIHNLPENIDKASLKLSLGIPDNAFIVGTSGTVQWRKGWDLFIRLAQNVNHLDKERDFYFVWVGKFIDTNLIKLIENELIITNLKERVFFIGERINPMQHYALFDTFCLMSREEAFGIVAIECALFGIPINCFDAAEGLCDFIKNDAGFIIPNLDTYEMAKAIVILANEKEIYKRMGDNARDRVLKEYNVPIQLDKFCHFAKSILFIEN</sequence>